<keyword evidence="3" id="KW-1185">Reference proteome</keyword>
<dbReference type="Gene3D" id="3.40.50.300">
    <property type="entry name" value="P-loop containing nucleotide triphosphate hydrolases"/>
    <property type="match status" value="1"/>
</dbReference>
<feature type="compositionally biased region" description="Basic and acidic residues" evidence="1">
    <location>
        <begin position="206"/>
        <end position="218"/>
    </location>
</feature>
<reference evidence="2 3" key="1">
    <citation type="submission" date="2024-10" db="EMBL/GenBank/DDBJ databases">
        <title>Updated reference genomes for cyclostephanoid diatoms.</title>
        <authorList>
            <person name="Roberts W.R."/>
            <person name="Alverson A.J."/>
        </authorList>
    </citation>
    <scope>NUCLEOTIDE SEQUENCE [LARGE SCALE GENOMIC DNA]</scope>
    <source>
        <strain evidence="2 3">AJA010-31</strain>
    </source>
</reference>
<evidence type="ECO:0000256" key="1">
    <source>
        <dbReference type="SAM" id="MobiDB-lite"/>
    </source>
</evidence>
<dbReference type="EMBL" id="JALLPJ020001272">
    <property type="protein sequence ID" value="KAL3772184.1"/>
    <property type="molecule type" value="Genomic_DNA"/>
</dbReference>
<protein>
    <recommendedName>
        <fullName evidence="4">ATPase AAA-type core domain-containing protein</fullName>
    </recommendedName>
</protein>
<evidence type="ECO:0000313" key="3">
    <source>
        <dbReference type="Proteomes" id="UP001530400"/>
    </source>
</evidence>
<dbReference type="Proteomes" id="UP001530400">
    <property type="component" value="Unassembled WGS sequence"/>
</dbReference>
<accession>A0ABD3N963</accession>
<proteinExistence type="predicted"/>
<feature type="region of interest" description="Disordered" evidence="1">
    <location>
        <begin position="1"/>
        <end position="39"/>
    </location>
</feature>
<dbReference type="InterPro" id="IPR016527">
    <property type="entry name" value="ORC4"/>
</dbReference>
<evidence type="ECO:0008006" key="4">
    <source>
        <dbReference type="Google" id="ProtNLM"/>
    </source>
</evidence>
<gene>
    <name evidence="2" type="ORF">ACHAWO_012122</name>
</gene>
<dbReference type="AlphaFoldDB" id="A0ABD3N963"/>
<comment type="caution">
    <text evidence="2">The sequence shown here is derived from an EMBL/GenBank/DDBJ whole genome shotgun (WGS) entry which is preliminary data.</text>
</comment>
<dbReference type="InterPro" id="IPR027417">
    <property type="entry name" value="P-loop_NTPase"/>
</dbReference>
<feature type="region of interest" description="Disordered" evidence="1">
    <location>
        <begin position="206"/>
        <end position="268"/>
    </location>
</feature>
<evidence type="ECO:0000313" key="2">
    <source>
        <dbReference type="EMBL" id="KAL3772184.1"/>
    </source>
</evidence>
<organism evidence="2 3">
    <name type="scientific">Cyclotella atomus</name>
    <dbReference type="NCBI Taxonomy" id="382360"/>
    <lineage>
        <taxon>Eukaryota</taxon>
        <taxon>Sar</taxon>
        <taxon>Stramenopiles</taxon>
        <taxon>Ochrophyta</taxon>
        <taxon>Bacillariophyta</taxon>
        <taxon>Coscinodiscophyceae</taxon>
        <taxon>Thalassiosirophycidae</taxon>
        <taxon>Stephanodiscales</taxon>
        <taxon>Stephanodiscaceae</taxon>
        <taxon>Cyclotella</taxon>
    </lineage>
</organism>
<feature type="compositionally biased region" description="Polar residues" evidence="1">
    <location>
        <begin position="12"/>
        <end position="32"/>
    </location>
</feature>
<name>A0ABD3N963_9STRA</name>
<dbReference type="PANTHER" id="PTHR12087:SF0">
    <property type="entry name" value="ORIGIN RECOGNITION COMPLEX SUBUNIT 4"/>
    <property type="match status" value="1"/>
</dbReference>
<dbReference type="PANTHER" id="PTHR12087">
    <property type="entry name" value="ORIGIN RECOGNITION COMPLEX SUBUNIT 4"/>
    <property type="match status" value="1"/>
</dbReference>
<sequence>MLGPSTADQDHNVVQVNPSQTDNLNTRGTSAASKEHDESRHNQIIAQLDAKLTAITKANLQLSDNSHSFDPPSNETISQQPPTGWKHQYNELFSLLNRGLLGFNYADTDNSSKSSNYNPGFEQGQTNISAVLMGPKGGGKSFLLERCLSDLSAVAQKRRQRRSTSGGELNDNPVAFRVVRLNGLLYSGGNAVACVREIARQIGEMAGRRQERQQRGEEAGSSNSCGSSRKKAKLNHGSSDGEHQQQSASNELTVHDEGEENDDDTPERALQTARIDKIPILIILEELESFISRGKKFNKSTSSNAADDAADSNARQLLLYHLLDRVADHKFLVSLVGLTNDLGACSKFEKRVLSRAEGTSKIIYFGRRSTYDDFVDGLLMAFHCQSNGVEDAAMLELRKDVEYVLRGGENCREGSDEMNDHSLVRSVMEHNFMARSMDMRWFCRVLDVALGALASDIEEAKLSYITGTADDDKTLSELNLRLTPYHMAMALTAMGAHVCDIVQGKRHGPSTEGLVLSRWESLLNGPYRGNDPRVRALFDLTGPQVAVLLAARRINARDDTRSTIEDEVDSARKKGTQKKSLLSVAAPLTYQRIHDEYTTSFVASGRYTTGSDRYPSHLLYRAFIELLELDLIRPKKDHSSGGPSQFEHCGTLSNGANLINLPLYVNLGLEDDFVGLLKANTLNCSTALREWGLKIS</sequence>